<keyword evidence="2" id="KW-1185">Reference proteome</keyword>
<protein>
    <submittedName>
        <fullName evidence="1">Uncharacterized protein</fullName>
    </submittedName>
</protein>
<organism evidence="1 2">
    <name type="scientific">Austropuccinia psidii MF-1</name>
    <dbReference type="NCBI Taxonomy" id="1389203"/>
    <lineage>
        <taxon>Eukaryota</taxon>
        <taxon>Fungi</taxon>
        <taxon>Dikarya</taxon>
        <taxon>Basidiomycota</taxon>
        <taxon>Pucciniomycotina</taxon>
        <taxon>Pucciniomycetes</taxon>
        <taxon>Pucciniales</taxon>
        <taxon>Sphaerophragmiaceae</taxon>
        <taxon>Austropuccinia</taxon>
    </lineage>
</organism>
<evidence type="ECO:0000313" key="1">
    <source>
        <dbReference type="EMBL" id="MBW0497193.1"/>
    </source>
</evidence>
<proteinExistence type="predicted"/>
<sequence length="131" mass="14080">MPPPISGLTTPYAPAAPSRYACDAALTPCLILSAAYHPNAHLVPSRHASDASYHPYAHIVPSRHASNSTLHPYACRPQDVTPMQPPISTLTTPYASAPPPLTILMLLQHPQPSLYLILSAAYPPYAQVSYT</sequence>
<dbReference type="Proteomes" id="UP000765509">
    <property type="component" value="Unassembled WGS sequence"/>
</dbReference>
<gene>
    <name evidence="1" type="ORF">O181_036908</name>
</gene>
<dbReference type="EMBL" id="AVOT02014040">
    <property type="protein sequence ID" value="MBW0497193.1"/>
    <property type="molecule type" value="Genomic_DNA"/>
</dbReference>
<evidence type="ECO:0000313" key="2">
    <source>
        <dbReference type="Proteomes" id="UP000765509"/>
    </source>
</evidence>
<accession>A0A9Q3D8C0</accession>
<name>A0A9Q3D8C0_9BASI</name>
<reference evidence="1" key="1">
    <citation type="submission" date="2021-03" db="EMBL/GenBank/DDBJ databases">
        <title>Draft genome sequence of rust myrtle Austropuccinia psidii MF-1, a brazilian biotype.</title>
        <authorList>
            <person name="Quecine M.C."/>
            <person name="Pachon D.M.R."/>
            <person name="Bonatelli M.L."/>
            <person name="Correr F.H."/>
            <person name="Franceschini L.M."/>
            <person name="Leite T.F."/>
            <person name="Margarido G.R.A."/>
            <person name="Almeida C.A."/>
            <person name="Ferrarezi J.A."/>
            <person name="Labate C.A."/>
        </authorList>
    </citation>
    <scope>NUCLEOTIDE SEQUENCE</scope>
    <source>
        <strain evidence="1">MF-1</strain>
    </source>
</reference>
<comment type="caution">
    <text evidence="1">The sequence shown here is derived from an EMBL/GenBank/DDBJ whole genome shotgun (WGS) entry which is preliminary data.</text>
</comment>
<dbReference type="AlphaFoldDB" id="A0A9Q3D8C0"/>
<dbReference type="OrthoDB" id="538223at2759"/>